<dbReference type="SUPFAM" id="SSF53474">
    <property type="entry name" value="alpha/beta-Hydrolases"/>
    <property type="match status" value="1"/>
</dbReference>
<name>A0A9X1S6N9_9MICC</name>
<evidence type="ECO:0000259" key="1">
    <source>
        <dbReference type="Pfam" id="PF01738"/>
    </source>
</evidence>
<protein>
    <submittedName>
        <fullName evidence="2">Dienelactone hydrolase family protein</fullName>
    </submittedName>
</protein>
<reference evidence="2" key="1">
    <citation type="submission" date="2021-10" db="EMBL/GenBank/DDBJ databases">
        <title>Novel species in genus Arthrobacter.</title>
        <authorList>
            <person name="Liu Y."/>
        </authorList>
    </citation>
    <scope>NUCLEOTIDE SEQUENCE</scope>
    <source>
        <strain evidence="2">Zg-Y809</strain>
    </source>
</reference>
<dbReference type="Proteomes" id="UP001139264">
    <property type="component" value="Unassembled WGS sequence"/>
</dbReference>
<dbReference type="PANTHER" id="PTHR46623:SF6">
    <property type="entry name" value="ALPHA_BETA-HYDROLASES SUPERFAMILY PROTEIN"/>
    <property type="match status" value="1"/>
</dbReference>
<dbReference type="InterPro" id="IPR002925">
    <property type="entry name" value="Dienelactn_hydro"/>
</dbReference>
<sequence length="253" mass="27220">MGEMIEMGTASSAVHSYVSRPEGTVRGGVIVIHEAWGLVGQIRSVADRFAAQGYLAVAPDLLGENGITDDVATELGEQLFNPDPRQRHEAQPKLRALMSPFRSPDFSAQASARVESCFEYLESSPGVNGQIGVVGFCMGGTFALSLAVQEPRLKACVSFYGRADYSVAELAAINCPVLAFYGDQDTDLVETLPDLGAAMTEAGIDFTADVYPGTGHAFFNDTNRFAYDKDAADDAWARTLEFLTQSLSQDRQA</sequence>
<evidence type="ECO:0000313" key="3">
    <source>
        <dbReference type="Proteomes" id="UP001139264"/>
    </source>
</evidence>
<feature type="domain" description="Dienelactone hydrolase" evidence="1">
    <location>
        <begin position="16"/>
        <end position="245"/>
    </location>
</feature>
<dbReference type="AlphaFoldDB" id="A0A9X1S6N9"/>
<keyword evidence="2" id="KW-0378">Hydrolase</keyword>
<dbReference type="GO" id="GO:0016787">
    <property type="term" value="F:hydrolase activity"/>
    <property type="evidence" value="ECO:0007669"/>
    <property type="project" value="UniProtKB-KW"/>
</dbReference>
<dbReference type="Pfam" id="PF01738">
    <property type="entry name" value="DLH"/>
    <property type="match status" value="1"/>
</dbReference>
<evidence type="ECO:0000313" key="2">
    <source>
        <dbReference type="EMBL" id="MCC3270760.1"/>
    </source>
</evidence>
<comment type="caution">
    <text evidence="2">The sequence shown here is derived from an EMBL/GenBank/DDBJ whole genome shotgun (WGS) entry which is preliminary data.</text>
</comment>
<dbReference type="InterPro" id="IPR051049">
    <property type="entry name" value="Dienelactone_hydrolase-like"/>
</dbReference>
<dbReference type="EMBL" id="JAJFZP010000014">
    <property type="protein sequence ID" value="MCC3270760.1"/>
    <property type="molecule type" value="Genomic_DNA"/>
</dbReference>
<dbReference type="InterPro" id="IPR029058">
    <property type="entry name" value="AB_hydrolase_fold"/>
</dbReference>
<organism evidence="2 3">
    <name type="scientific">Arthrobacter gengyunqii</name>
    <dbReference type="NCBI Taxonomy" id="2886940"/>
    <lineage>
        <taxon>Bacteria</taxon>
        <taxon>Bacillati</taxon>
        <taxon>Actinomycetota</taxon>
        <taxon>Actinomycetes</taxon>
        <taxon>Micrococcales</taxon>
        <taxon>Micrococcaceae</taxon>
        <taxon>Arthrobacter</taxon>
    </lineage>
</organism>
<dbReference type="RefSeq" id="WP_227909068.1">
    <property type="nucleotide sequence ID" value="NZ_CP095461.1"/>
</dbReference>
<gene>
    <name evidence="2" type="ORF">LJ751_15600</name>
</gene>
<dbReference type="PANTHER" id="PTHR46623">
    <property type="entry name" value="CARBOXYMETHYLENEBUTENOLIDASE-RELATED"/>
    <property type="match status" value="1"/>
</dbReference>
<dbReference type="Gene3D" id="3.40.50.1820">
    <property type="entry name" value="alpha/beta hydrolase"/>
    <property type="match status" value="1"/>
</dbReference>
<proteinExistence type="predicted"/>
<accession>A0A9X1S6N9</accession>